<comment type="catalytic activity">
    <reaction evidence="1">
        <text>S-ubiquitinyl-[E2 ubiquitin-conjugating enzyme]-L-cysteine + [acceptor protein]-L-lysine = [E2 ubiquitin-conjugating enzyme]-L-cysteine + N(6)-ubiquitinyl-[acceptor protein]-L-lysine.</text>
        <dbReference type="EC" id="2.3.2.27"/>
    </reaction>
</comment>
<feature type="compositionally biased region" description="Low complexity" evidence="9">
    <location>
        <begin position="352"/>
        <end position="363"/>
    </location>
</feature>
<dbReference type="KEGG" id="cit:102627859"/>
<gene>
    <name evidence="11" type="ORF">CISIN_1g008677mg</name>
</gene>
<proteinExistence type="predicted"/>
<dbReference type="AlphaFoldDB" id="A0A067FVS8"/>
<dbReference type="GO" id="GO:0061630">
    <property type="term" value="F:ubiquitin protein ligase activity"/>
    <property type="evidence" value="ECO:0000318"/>
    <property type="project" value="GO_Central"/>
</dbReference>
<evidence type="ECO:0000313" key="12">
    <source>
        <dbReference type="Proteomes" id="UP000027120"/>
    </source>
</evidence>
<dbReference type="EMBL" id="KK784897">
    <property type="protein sequence ID" value="KDO67291.1"/>
    <property type="molecule type" value="Genomic_DNA"/>
</dbReference>
<dbReference type="Gene3D" id="3.30.40.10">
    <property type="entry name" value="Zinc/RING finger domain, C3HC4 (zinc finger)"/>
    <property type="match status" value="1"/>
</dbReference>
<evidence type="ECO:0000256" key="4">
    <source>
        <dbReference type="ARBA" id="ARBA00022723"/>
    </source>
</evidence>
<evidence type="ECO:0000259" key="10">
    <source>
        <dbReference type="PROSITE" id="PS50089"/>
    </source>
</evidence>
<accession>A0A067FVS8</accession>
<keyword evidence="7" id="KW-0862">Zinc</keyword>
<name>A0A067FVS8_CITSI</name>
<evidence type="ECO:0000256" key="3">
    <source>
        <dbReference type="ARBA" id="ARBA00022679"/>
    </source>
</evidence>
<dbReference type="Pfam" id="PF13639">
    <property type="entry name" value="zf-RING_2"/>
    <property type="match status" value="1"/>
</dbReference>
<dbReference type="SMR" id="A0A067FVS8"/>
<keyword evidence="4" id="KW-0479">Metal-binding</keyword>
<dbReference type="SMART" id="SM00184">
    <property type="entry name" value="RING"/>
    <property type="match status" value="1"/>
</dbReference>
<dbReference type="STRING" id="2711.A0A067FVS8"/>
<dbReference type="SUPFAM" id="SSF57850">
    <property type="entry name" value="RING/U-box"/>
    <property type="match status" value="1"/>
</dbReference>
<dbReference type="FunFam" id="3.30.40.10:FF:000504">
    <property type="entry name" value="E3 ubiquitin-protein ligase arkadia"/>
    <property type="match status" value="1"/>
</dbReference>
<keyword evidence="6" id="KW-0833">Ubl conjugation pathway</keyword>
<keyword evidence="3" id="KW-0808">Transferase</keyword>
<dbReference type="PANTHER" id="PTHR22937:SF136">
    <property type="entry name" value="RING-TYPE E3 UBIQUITIN TRANSFERASE"/>
    <property type="match status" value="1"/>
</dbReference>
<protein>
    <recommendedName>
        <fullName evidence="2">RING-type E3 ubiquitin transferase</fullName>
        <ecNumber evidence="2">2.3.2.27</ecNumber>
    </recommendedName>
</protein>
<sequence length="557" mass="60059">MDGYSGKRAIDGLVVSRKSSGIVLRDTVNNREKNAQICSRIGCSSRLNSMKGTQIGCSEKAKSSRPSFGSSSSGKEIIGSSSRTCSVLSKAGKSSTNPKKKQPSQLETDSSETSSVHDEPDVSELVVPPGKIQRGLLPTSEDSDSREVILMEEGRSSVASNSRSRRTFHQRSGVGSRDVLVGSSVSLASRNTSPATSTNTSRRGLRNLRCSSISDIIPSSSSSSTLSDSSLSRRRDMVKKRNSEGESSSSSGGKTTSETSSEMRNHGSNYGISICDSRRARNWPPNRDNGVASVRTRRSTNSNSRARLSNQGNGNSLAPNESSVVISRVPESEIPVDSSVPTSSLRFSAETPSIRPSSYSRPGSSGGGLRGLMPGSPSDVGGITGSVINRDNFARYNIDGIAEVLLALERIEQDEELSYEQLLVLETNLLLNGLSFHDQHRDMRLDIDNMSYEELLALEERMGTVSTALTDEAILKCLKTSIYQPAPLDVALSCSGNNDDVKCSICQEEYVVGEEVGRLHCQHRYHVLCIQQWLRLTNWCPICKAPAESAPSSPSSS</sequence>
<evidence type="ECO:0000256" key="5">
    <source>
        <dbReference type="ARBA" id="ARBA00022771"/>
    </source>
</evidence>
<dbReference type="Proteomes" id="UP000027120">
    <property type="component" value="Unassembled WGS sequence"/>
</dbReference>
<dbReference type="PaxDb" id="2711-XP_006483562.1"/>
<dbReference type="InterPro" id="IPR013083">
    <property type="entry name" value="Znf_RING/FYVE/PHD"/>
</dbReference>
<feature type="compositionally biased region" description="Polar residues" evidence="9">
    <location>
        <begin position="308"/>
        <end position="325"/>
    </location>
</feature>
<dbReference type="EMBL" id="KK784897">
    <property type="protein sequence ID" value="KDO67292.1"/>
    <property type="molecule type" value="Genomic_DNA"/>
</dbReference>
<organism evidence="11 12">
    <name type="scientific">Citrus sinensis</name>
    <name type="common">Sweet orange</name>
    <name type="synonym">Citrus aurantium var. sinensis</name>
    <dbReference type="NCBI Taxonomy" id="2711"/>
    <lineage>
        <taxon>Eukaryota</taxon>
        <taxon>Viridiplantae</taxon>
        <taxon>Streptophyta</taxon>
        <taxon>Embryophyta</taxon>
        <taxon>Tracheophyta</taxon>
        <taxon>Spermatophyta</taxon>
        <taxon>Magnoliopsida</taxon>
        <taxon>eudicotyledons</taxon>
        <taxon>Gunneridae</taxon>
        <taxon>Pentapetalae</taxon>
        <taxon>rosids</taxon>
        <taxon>malvids</taxon>
        <taxon>Sapindales</taxon>
        <taxon>Rutaceae</taxon>
        <taxon>Aurantioideae</taxon>
        <taxon>Citrus</taxon>
    </lineage>
</organism>
<dbReference type="EC" id="2.3.2.27" evidence="2"/>
<evidence type="ECO:0000256" key="2">
    <source>
        <dbReference type="ARBA" id="ARBA00012483"/>
    </source>
</evidence>
<evidence type="ECO:0000256" key="9">
    <source>
        <dbReference type="SAM" id="MobiDB-lite"/>
    </source>
</evidence>
<feature type="compositionally biased region" description="Polar residues" evidence="9">
    <location>
        <begin position="183"/>
        <end position="202"/>
    </location>
</feature>
<reference evidence="11 12" key="1">
    <citation type="submission" date="2014-04" db="EMBL/GenBank/DDBJ databases">
        <authorList>
            <consortium name="International Citrus Genome Consortium"/>
            <person name="Gmitter F."/>
            <person name="Chen C."/>
            <person name="Farmerie W."/>
            <person name="Harkins T."/>
            <person name="Desany B."/>
            <person name="Mohiuddin M."/>
            <person name="Kodira C."/>
            <person name="Borodovsky M."/>
            <person name="Lomsadze A."/>
            <person name="Burns P."/>
            <person name="Jenkins J."/>
            <person name="Prochnik S."/>
            <person name="Shu S."/>
            <person name="Chapman J."/>
            <person name="Pitluck S."/>
            <person name="Schmutz J."/>
            <person name="Rokhsar D."/>
        </authorList>
    </citation>
    <scope>NUCLEOTIDE SEQUENCE</scope>
</reference>
<feature type="compositionally biased region" description="Low complexity" evidence="9">
    <location>
        <begin position="245"/>
        <end position="262"/>
    </location>
</feature>
<keyword evidence="12" id="KW-1185">Reference proteome</keyword>
<feature type="region of interest" description="Disordered" evidence="9">
    <location>
        <begin position="57"/>
        <end position="376"/>
    </location>
</feature>
<dbReference type="InterPro" id="IPR001841">
    <property type="entry name" value="Znf_RING"/>
</dbReference>
<keyword evidence="5 8" id="KW-0863">Zinc-finger</keyword>
<evidence type="ECO:0000313" key="11">
    <source>
        <dbReference type="EMBL" id="KDO67291.1"/>
    </source>
</evidence>
<dbReference type="EMBL" id="KK784897">
    <property type="protein sequence ID" value="KDO67290.1"/>
    <property type="molecule type" value="Genomic_DNA"/>
</dbReference>
<feature type="domain" description="RING-type" evidence="10">
    <location>
        <begin position="503"/>
        <end position="544"/>
    </location>
</feature>
<dbReference type="GO" id="GO:0008270">
    <property type="term" value="F:zinc ion binding"/>
    <property type="evidence" value="ECO:0007669"/>
    <property type="project" value="UniProtKB-KW"/>
</dbReference>
<feature type="compositionally biased region" description="Basic and acidic residues" evidence="9">
    <location>
        <begin position="231"/>
        <end position="244"/>
    </location>
</feature>
<evidence type="ECO:0000256" key="8">
    <source>
        <dbReference type="PROSITE-ProRule" id="PRU00175"/>
    </source>
</evidence>
<dbReference type="PANTHER" id="PTHR22937">
    <property type="entry name" value="E3 UBIQUITIN-PROTEIN LIGASE RNF165"/>
    <property type="match status" value="1"/>
</dbReference>
<dbReference type="eggNOG" id="KOG0800">
    <property type="taxonomic scope" value="Eukaryota"/>
</dbReference>
<feature type="compositionally biased region" description="Basic and acidic residues" evidence="9">
    <location>
        <begin position="143"/>
        <end position="155"/>
    </location>
</feature>
<feature type="compositionally biased region" description="Low complexity" evidence="9">
    <location>
        <begin position="291"/>
        <end position="307"/>
    </location>
</feature>
<feature type="compositionally biased region" description="Low complexity" evidence="9">
    <location>
        <begin position="211"/>
        <end position="230"/>
    </location>
</feature>
<dbReference type="PROSITE" id="PS50089">
    <property type="entry name" value="ZF_RING_2"/>
    <property type="match status" value="1"/>
</dbReference>
<feature type="compositionally biased region" description="Low complexity" evidence="9">
    <location>
        <begin position="64"/>
        <end position="83"/>
    </location>
</feature>
<evidence type="ECO:0000256" key="1">
    <source>
        <dbReference type="ARBA" id="ARBA00000900"/>
    </source>
</evidence>
<dbReference type="InterPro" id="IPR045191">
    <property type="entry name" value="MBR1/2-like"/>
</dbReference>
<evidence type="ECO:0000256" key="6">
    <source>
        <dbReference type="ARBA" id="ARBA00022786"/>
    </source>
</evidence>
<evidence type="ECO:0000256" key="7">
    <source>
        <dbReference type="ARBA" id="ARBA00022833"/>
    </source>
</evidence>
<feature type="compositionally biased region" description="Polar residues" evidence="9">
    <location>
        <begin position="84"/>
        <end position="114"/>
    </location>
</feature>